<gene>
    <name evidence="1" type="ORF">ACH5RR_023737</name>
</gene>
<dbReference type="Proteomes" id="UP001630127">
    <property type="component" value="Unassembled WGS sequence"/>
</dbReference>
<keyword evidence="2" id="KW-1185">Reference proteome</keyword>
<reference evidence="1 2" key="1">
    <citation type="submission" date="2024-11" db="EMBL/GenBank/DDBJ databases">
        <title>A near-complete genome assembly of Cinchona calisaya.</title>
        <authorList>
            <person name="Lian D.C."/>
            <person name="Zhao X.W."/>
            <person name="Wei L."/>
        </authorList>
    </citation>
    <scope>NUCLEOTIDE SEQUENCE [LARGE SCALE GENOMIC DNA]</scope>
    <source>
        <tissue evidence="1">Nenye</tissue>
    </source>
</reference>
<name>A0ABD2ZEV3_9GENT</name>
<dbReference type="AlphaFoldDB" id="A0ABD2ZEV3"/>
<comment type="caution">
    <text evidence="1">The sequence shown here is derived from an EMBL/GenBank/DDBJ whole genome shotgun (WGS) entry which is preliminary data.</text>
</comment>
<proteinExistence type="predicted"/>
<sequence>MENTSRWVDFKYKKCLDFCCNCEIIGYSERSCSIKNIRKEGSSIPQFGGRLKANFNRSAVSRHKNSTFEDEGRDDMGDNFNKQDQEANEVISGQVKNSVQDNMEVLSRTWEPLNMWLKNNTNADVCHLANKADLGAVVMDDKGQIITTWAAAKDFSGQIAIE</sequence>
<evidence type="ECO:0000313" key="1">
    <source>
        <dbReference type="EMBL" id="KAL3516835.1"/>
    </source>
</evidence>
<organism evidence="1 2">
    <name type="scientific">Cinchona calisaya</name>
    <dbReference type="NCBI Taxonomy" id="153742"/>
    <lineage>
        <taxon>Eukaryota</taxon>
        <taxon>Viridiplantae</taxon>
        <taxon>Streptophyta</taxon>
        <taxon>Embryophyta</taxon>
        <taxon>Tracheophyta</taxon>
        <taxon>Spermatophyta</taxon>
        <taxon>Magnoliopsida</taxon>
        <taxon>eudicotyledons</taxon>
        <taxon>Gunneridae</taxon>
        <taxon>Pentapetalae</taxon>
        <taxon>asterids</taxon>
        <taxon>lamiids</taxon>
        <taxon>Gentianales</taxon>
        <taxon>Rubiaceae</taxon>
        <taxon>Cinchonoideae</taxon>
        <taxon>Cinchoneae</taxon>
        <taxon>Cinchona</taxon>
    </lineage>
</organism>
<accession>A0ABD2ZEV3</accession>
<evidence type="ECO:0000313" key="2">
    <source>
        <dbReference type="Proteomes" id="UP001630127"/>
    </source>
</evidence>
<dbReference type="EMBL" id="JBJUIK010000010">
    <property type="protein sequence ID" value="KAL3516835.1"/>
    <property type="molecule type" value="Genomic_DNA"/>
</dbReference>
<protein>
    <submittedName>
        <fullName evidence="1">Uncharacterized protein</fullName>
    </submittedName>
</protein>